<evidence type="ECO:0000259" key="9">
    <source>
        <dbReference type="Pfam" id="PF00728"/>
    </source>
</evidence>
<dbReference type="GO" id="GO:0005975">
    <property type="term" value="P:carbohydrate metabolic process"/>
    <property type="evidence" value="ECO:0007669"/>
    <property type="project" value="InterPro"/>
</dbReference>
<dbReference type="Gene3D" id="3.20.20.80">
    <property type="entry name" value="Glycosidases"/>
    <property type="match status" value="1"/>
</dbReference>
<dbReference type="InterPro" id="IPR015882">
    <property type="entry name" value="HEX_bac_N"/>
</dbReference>
<dbReference type="InterPro" id="IPR000421">
    <property type="entry name" value="FA58C"/>
</dbReference>
<dbReference type="Pfam" id="PF06458">
    <property type="entry name" value="MucBP"/>
    <property type="match status" value="1"/>
</dbReference>
<dbReference type="PANTHER" id="PTHR43678">
    <property type="entry name" value="PUTATIVE (AFU_ORTHOLOGUE AFUA_2G00640)-RELATED"/>
    <property type="match status" value="1"/>
</dbReference>
<dbReference type="Pfam" id="PF00754">
    <property type="entry name" value="F5_F8_type_C"/>
    <property type="match status" value="1"/>
</dbReference>
<feature type="domain" description="Glycoside hydrolase family 20 catalytic" evidence="9">
    <location>
        <begin position="212"/>
        <end position="556"/>
    </location>
</feature>
<dbReference type="SUPFAM" id="SSF55545">
    <property type="entry name" value="beta-N-acetylhexosaminidase-like domain"/>
    <property type="match status" value="1"/>
</dbReference>
<evidence type="ECO:0000259" key="11">
    <source>
        <dbReference type="Pfam" id="PF02838"/>
    </source>
</evidence>
<dbReference type="Pfam" id="PF07554">
    <property type="entry name" value="FIVAR"/>
    <property type="match status" value="3"/>
</dbReference>
<dbReference type="Gene3D" id="3.10.20.320">
    <property type="entry name" value="Putative peptidoglycan bound protein (lpxtg motif)"/>
    <property type="match status" value="1"/>
</dbReference>
<dbReference type="GO" id="GO:0004563">
    <property type="term" value="F:beta-N-acetylhexosaminidase activity"/>
    <property type="evidence" value="ECO:0007669"/>
    <property type="project" value="InterPro"/>
</dbReference>
<dbReference type="AlphaFoldDB" id="A0A415P3G4"/>
<dbReference type="InterPro" id="IPR015883">
    <property type="entry name" value="Glyco_hydro_20_cat"/>
</dbReference>
<dbReference type="SUPFAM" id="SSF49785">
    <property type="entry name" value="Galactose-binding domain-like"/>
    <property type="match status" value="1"/>
</dbReference>
<protein>
    <submittedName>
        <fullName evidence="13">Uncharacterized protein</fullName>
    </submittedName>
</protein>
<organism evidence="13 14">
    <name type="scientific">Amedibacillus dolichus</name>
    <dbReference type="NCBI Taxonomy" id="31971"/>
    <lineage>
        <taxon>Bacteria</taxon>
        <taxon>Bacillati</taxon>
        <taxon>Bacillota</taxon>
        <taxon>Erysipelotrichia</taxon>
        <taxon>Erysipelotrichales</taxon>
        <taxon>Erysipelotrichaceae</taxon>
        <taxon>Amedibacillus</taxon>
    </lineage>
</organism>
<gene>
    <name evidence="13" type="ORF">DWZ83_09145</name>
</gene>
<evidence type="ECO:0000256" key="1">
    <source>
        <dbReference type="ARBA" id="ARBA00006285"/>
    </source>
</evidence>
<dbReference type="InterPro" id="IPR052764">
    <property type="entry name" value="GH20_Enzymes"/>
</dbReference>
<evidence type="ECO:0000256" key="2">
    <source>
        <dbReference type="ARBA" id="ARBA00022737"/>
    </source>
</evidence>
<comment type="similarity">
    <text evidence="1">Belongs to the glycosyl hydrolase 20 family.</text>
</comment>
<keyword evidence="8" id="KW-0732">Signal</keyword>
<dbReference type="InterPro" id="IPR009459">
    <property type="entry name" value="MucBP_dom"/>
</dbReference>
<feature type="active site" description="Proton donor" evidence="5">
    <location>
        <position position="357"/>
    </location>
</feature>
<name>A0A415P3G4_9FIRM</name>
<evidence type="ECO:0000256" key="5">
    <source>
        <dbReference type="PIRSR" id="PIRSR625705-1"/>
    </source>
</evidence>
<dbReference type="PANTHER" id="PTHR43678:SF1">
    <property type="entry name" value="BETA-N-ACETYLHEXOSAMINIDASE"/>
    <property type="match status" value="1"/>
</dbReference>
<feature type="chain" id="PRO_5039115059" evidence="8">
    <location>
        <begin position="38"/>
        <end position="1188"/>
    </location>
</feature>
<evidence type="ECO:0000256" key="8">
    <source>
        <dbReference type="SAM" id="SignalP"/>
    </source>
</evidence>
<evidence type="ECO:0000256" key="6">
    <source>
        <dbReference type="SAM" id="Coils"/>
    </source>
</evidence>
<feature type="domain" description="F5/8 type C" evidence="10">
    <location>
        <begin position="813"/>
        <end position="918"/>
    </location>
</feature>
<keyword evidence="14" id="KW-1185">Reference proteome</keyword>
<dbReference type="InterPro" id="IPR025705">
    <property type="entry name" value="Beta_hexosaminidase_sua/sub"/>
</dbReference>
<feature type="signal peptide" evidence="8">
    <location>
        <begin position="1"/>
        <end position="37"/>
    </location>
</feature>
<evidence type="ECO:0000259" key="12">
    <source>
        <dbReference type="Pfam" id="PF06458"/>
    </source>
</evidence>
<proteinExistence type="inferred from homology"/>
<evidence type="ECO:0000256" key="4">
    <source>
        <dbReference type="ARBA" id="ARBA00023295"/>
    </source>
</evidence>
<feature type="coiled-coil region" evidence="6">
    <location>
        <begin position="1035"/>
        <end position="1062"/>
    </location>
</feature>
<dbReference type="Pfam" id="PF02838">
    <property type="entry name" value="Glyco_hydro_20b"/>
    <property type="match status" value="1"/>
</dbReference>
<dbReference type="Pfam" id="PF00728">
    <property type="entry name" value="Glyco_hydro_20"/>
    <property type="match status" value="1"/>
</dbReference>
<keyword evidence="4" id="KW-0326">Glycosidase</keyword>
<reference evidence="13 14" key="1">
    <citation type="submission" date="2018-08" db="EMBL/GenBank/DDBJ databases">
        <title>A genome reference for cultivated species of the human gut microbiota.</title>
        <authorList>
            <person name="Zou Y."/>
            <person name="Xue W."/>
            <person name="Luo G."/>
        </authorList>
    </citation>
    <scope>NUCLEOTIDE SEQUENCE [LARGE SCALE GENOMIC DNA]</scope>
    <source>
        <strain evidence="13 14">AF35-6BH</strain>
    </source>
</reference>
<dbReference type="InterPro" id="IPR029018">
    <property type="entry name" value="Hex-like_dom2"/>
</dbReference>
<evidence type="ECO:0000256" key="3">
    <source>
        <dbReference type="ARBA" id="ARBA00022801"/>
    </source>
</evidence>
<evidence type="ECO:0000313" key="13">
    <source>
        <dbReference type="EMBL" id="RHM07155.1"/>
    </source>
</evidence>
<dbReference type="PRINTS" id="PR00738">
    <property type="entry name" value="GLHYDRLASE20"/>
</dbReference>
<evidence type="ECO:0000256" key="7">
    <source>
        <dbReference type="SAM" id="MobiDB-lite"/>
    </source>
</evidence>
<dbReference type="CDD" id="cd06564">
    <property type="entry name" value="GH20_DspB_LnbB-like"/>
    <property type="match status" value="1"/>
</dbReference>
<feature type="domain" description="MucBP" evidence="12">
    <location>
        <begin position="600"/>
        <end position="661"/>
    </location>
</feature>
<evidence type="ECO:0000259" key="10">
    <source>
        <dbReference type="Pfam" id="PF00754"/>
    </source>
</evidence>
<keyword evidence="2" id="KW-0677">Repeat</keyword>
<feature type="region of interest" description="Disordered" evidence="7">
    <location>
        <begin position="1135"/>
        <end position="1156"/>
    </location>
</feature>
<dbReference type="Gene3D" id="3.30.379.10">
    <property type="entry name" value="Chitobiase/beta-hexosaminidase domain 2-like"/>
    <property type="match status" value="1"/>
</dbReference>
<keyword evidence="6" id="KW-0175">Coiled coil</keyword>
<evidence type="ECO:0000313" key="14">
    <source>
        <dbReference type="Proteomes" id="UP000284868"/>
    </source>
</evidence>
<sequence length="1188" mass="135844">MQKGIYGKDYTMTWTKGKCSKAMLALLLASYMVSNCATPIIANTNTRNAVVKERVTYSEDALRRMTNPVLQHYTVQKQELWQMSSNTRLVILANEENMKNNRLKEVVQLVNSEFMDKEIGANKSTPLAMIYAPRDAISTSDILVTVDRKNPISEETVSEEAYKIEIDENGVRLTGASETAVLYGLRTIQQLMIANDGLVYGTIVDYPDMKERRIHVDCGRKYISKNWFIRLIREMSYMKMNALQMHFSENLGFRIECETDPAIVSKDGYLTKQEVREIIAEANKYGVKIIPSFDSPGHVDQILKAHPEFGQVSNTGEHYKSGLDITNPKAVEYIRSLYSEYMDLFEGCTDFHIGGDEYMEFDRPPFTTQYQSVLNEYAKKTYGEGYTWKDAVAGYINDLAEFVHERGFTPRIWNDGIYYGESYAPQKIKMHDYIGIDFWSQMSWNPSIAKLQTFVDKGHDTIYNINASFFYYVLRNDKPTDGREQHSFDNLNADKKIFEEFTPGKFQSNTVDDNSAFIKGASLGIWCDNPNLVDEEVIMDDIHDEMRALASKSWNTQSNANYTFEQFKESYTKLGNVAGYEKGTKLPYSGEVILADDLGKVTLRYVTEDGKSIKNDAVKYGKIGENFEFNADAIYGYRLLSEQSVQGIYQKEEAVYTFVYELYCDKMQLRKEIEQPLLTEHYIRETISDYTNAYTQAKIVYEKENSTQLEVDQALQTLLKAKEKAIHLDFYPLYVEAMYPLTNEGYISGYEEYLNAVEKGRAALKDQALTVDDMRACFDEIVAAKGKLMKPDGNIPTVKATDAYYSSGVYPADKYSYEKMLDHDPSTKTWFNADQTKDKTIQFVFPNVVKMSQIKIEQPKDCGEDIIEGADVEVSLDGQQWTKVGDLNNVLDKTITFEGTNVKYVQIRLTKDKKKWYQIQDIYFTFEQIQEDNTLRDLIQEAENLDYLTKDIDYVSELVDKLIAAQKAYIHKEEDTQKVEDDLRKAMQALQASGVLDFTELNELIAYAEKIDLSNYTNTEEFAEALKAAKECAINARSQREITAAKNQLKNAIDTLEEKEETPVDKKVLEEKLCEAKALDATKYTKESYQVLEKAIKEAEGVLHDQDATQEDVNRQVLNLKAAIDALEVIDVKPIDPIKPSEPTDPMDNETTEIPNTADRSNLGIWIGLLGVSTIVLRCEYAKRKCKR</sequence>
<dbReference type="EMBL" id="QRPK01000067">
    <property type="protein sequence ID" value="RHM07155.1"/>
    <property type="molecule type" value="Genomic_DNA"/>
</dbReference>
<comment type="caution">
    <text evidence="13">The sequence shown here is derived from an EMBL/GenBank/DDBJ whole genome shotgun (WGS) entry which is preliminary data.</text>
</comment>
<dbReference type="Gene3D" id="1.20.1270.90">
    <property type="entry name" value="AF1782-like"/>
    <property type="match status" value="3"/>
</dbReference>
<dbReference type="InterPro" id="IPR008979">
    <property type="entry name" value="Galactose-bd-like_sf"/>
</dbReference>
<accession>A0A415P3G4</accession>
<dbReference type="InterPro" id="IPR017853">
    <property type="entry name" value="GH"/>
</dbReference>
<dbReference type="OrthoDB" id="1098018at2"/>
<dbReference type="SUPFAM" id="SSF51445">
    <property type="entry name" value="(Trans)glycosidases"/>
    <property type="match status" value="1"/>
</dbReference>
<dbReference type="Proteomes" id="UP000284868">
    <property type="component" value="Unassembled WGS sequence"/>
</dbReference>
<dbReference type="Gene3D" id="2.60.120.260">
    <property type="entry name" value="Galactose-binding domain-like"/>
    <property type="match status" value="1"/>
</dbReference>
<keyword evidence="3" id="KW-0378">Hydrolase</keyword>
<feature type="domain" description="Beta-hexosaminidase bacterial type N-terminal" evidence="11">
    <location>
        <begin position="68"/>
        <end position="206"/>
    </location>
</feature>